<proteinExistence type="predicted"/>
<organism evidence="1 2">
    <name type="scientific">Dyadobacter subterraneus</name>
    <dbReference type="NCBI Taxonomy" id="2773304"/>
    <lineage>
        <taxon>Bacteria</taxon>
        <taxon>Pseudomonadati</taxon>
        <taxon>Bacteroidota</taxon>
        <taxon>Cytophagia</taxon>
        <taxon>Cytophagales</taxon>
        <taxon>Spirosomataceae</taxon>
        <taxon>Dyadobacter</taxon>
    </lineage>
</organism>
<accession>A0ABR9WJ34</accession>
<dbReference type="Proteomes" id="UP000634134">
    <property type="component" value="Unassembled WGS sequence"/>
</dbReference>
<name>A0ABR9WJ34_9BACT</name>
<dbReference type="EMBL" id="JACYGY010000002">
    <property type="protein sequence ID" value="MBE9465517.1"/>
    <property type="molecule type" value="Genomic_DNA"/>
</dbReference>
<dbReference type="RefSeq" id="WP_194123827.1">
    <property type="nucleotide sequence ID" value="NZ_JACYGY010000002.1"/>
</dbReference>
<reference evidence="2" key="1">
    <citation type="submission" date="2023-07" db="EMBL/GenBank/DDBJ databases">
        <title>Dyadobacter sp. nov 'subterranea' isolated from contaminted grondwater.</title>
        <authorList>
            <person name="Szabo I."/>
            <person name="Al-Omari J."/>
            <person name="Szerdahelyi S.G."/>
            <person name="Rado J."/>
        </authorList>
    </citation>
    <scope>NUCLEOTIDE SEQUENCE [LARGE SCALE GENOMIC DNA]</scope>
    <source>
        <strain evidence="2">UP-52</strain>
    </source>
</reference>
<comment type="caution">
    <text evidence="1">The sequence shown here is derived from an EMBL/GenBank/DDBJ whole genome shotgun (WGS) entry which is preliminary data.</text>
</comment>
<evidence type="ECO:0000313" key="1">
    <source>
        <dbReference type="EMBL" id="MBE9465517.1"/>
    </source>
</evidence>
<sequence>MEEHPIFIHKEVTDWSEATYRTVQLYIHLLIGLYRLVKEGVLTPEQAEDMQREAREYATSLPQ</sequence>
<gene>
    <name evidence="1" type="ORF">IEE83_26850</name>
</gene>
<evidence type="ECO:0000313" key="2">
    <source>
        <dbReference type="Proteomes" id="UP000634134"/>
    </source>
</evidence>
<keyword evidence="2" id="KW-1185">Reference proteome</keyword>
<protein>
    <submittedName>
        <fullName evidence="1">Uncharacterized protein</fullName>
    </submittedName>
</protein>